<reference evidence="2" key="1">
    <citation type="submission" date="2011-07" db="EMBL/GenBank/DDBJ databases">
        <title>The complete genome of Cyclobacterium marinum DSM 745.</title>
        <authorList>
            <person name="Lucas S."/>
            <person name="Han J."/>
            <person name="Lapidus A."/>
            <person name="Bruce D."/>
            <person name="Goodwin L."/>
            <person name="Pitluck S."/>
            <person name="Peters L."/>
            <person name="Kyrpides N."/>
            <person name="Mavromatis K."/>
            <person name="Ivanova N."/>
            <person name="Ovchinnikova G."/>
            <person name="Chertkov O."/>
            <person name="Detter J.C."/>
            <person name="Tapia R."/>
            <person name="Han C."/>
            <person name="Land M."/>
            <person name="Hauser L."/>
            <person name="Markowitz V."/>
            <person name="Cheng J.-F."/>
            <person name="Hugenholtz P."/>
            <person name="Woyke T."/>
            <person name="Wu D."/>
            <person name="Tindall B."/>
            <person name="Schuetze A."/>
            <person name="Brambilla E."/>
            <person name="Klenk H.-P."/>
            <person name="Eisen J.A."/>
        </authorList>
    </citation>
    <scope>NUCLEOTIDE SEQUENCE [LARGE SCALE GENOMIC DNA]</scope>
    <source>
        <strain evidence="2">ATCC 25205 / DSM 745 / LMG 13164 / NCIMB 1802</strain>
    </source>
</reference>
<keyword evidence="2" id="KW-1185">Reference proteome</keyword>
<name>G0J839_CYCMS</name>
<dbReference type="eggNOG" id="ENOG5033AB7">
    <property type="taxonomic scope" value="Bacteria"/>
</dbReference>
<dbReference type="KEGG" id="cmr:Cycma_4115"/>
<dbReference type="EMBL" id="CP002955">
    <property type="protein sequence ID" value="AEL27819.1"/>
    <property type="molecule type" value="Genomic_DNA"/>
</dbReference>
<organism evidence="1 2">
    <name type="scientific">Cyclobacterium marinum (strain ATCC 25205 / DSM 745 / LMG 13164 / NCIMB 1802)</name>
    <name type="common">Flectobacillus marinus</name>
    <dbReference type="NCBI Taxonomy" id="880070"/>
    <lineage>
        <taxon>Bacteria</taxon>
        <taxon>Pseudomonadati</taxon>
        <taxon>Bacteroidota</taxon>
        <taxon>Cytophagia</taxon>
        <taxon>Cytophagales</taxon>
        <taxon>Cyclobacteriaceae</taxon>
        <taxon>Cyclobacterium</taxon>
    </lineage>
</organism>
<dbReference type="Proteomes" id="UP000001635">
    <property type="component" value="Chromosome"/>
</dbReference>
<dbReference type="HOGENOM" id="CLU_132570_0_0_10"/>
<gene>
    <name evidence="1" type="ordered locus">Cycma_4115</name>
</gene>
<accession>G0J839</accession>
<evidence type="ECO:0000313" key="1">
    <source>
        <dbReference type="EMBL" id="AEL27819.1"/>
    </source>
</evidence>
<evidence type="ECO:0000313" key="2">
    <source>
        <dbReference type="Proteomes" id="UP000001635"/>
    </source>
</evidence>
<protein>
    <submittedName>
        <fullName evidence="1">Uncharacterized protein</fullName>
    </submittedName>
</protein>
<sequence length="115" mass="13277">MSIIMLIQGSMSIWIMASFYANREYIIKNECINRFVPNSSCGGQCVLMQSLQKEQERDQGKAEIELKGIQLFVQLEEISTSLVPDLRIKFWAYSPYQQLFLGNKHSRSVFRPPIA</sequence>
<proteinExistence type="predicted"/>
<dbReference type="AlphaFoldDB" id="G0J839"/>